<evidence type="ECO:0000313" key="4">
    <source>
        <dbReference type="EMBL" id="ODQ47835.1"/>
    </source>
</evidence>
<dbReference type="EMBL" id="KV454002">
    <property type="protein sequence ID" value="ODQ47835.1"/>
    <property type="molecule type" value="Genomic_DNA"/>
</dbReference>
<dbReference type="GO" id="GO:0005634">
    <property type="term" value="C:nucleus"/>
    <property type="evidence" value="ECO:0007669"/>
    <property type="project" value="UniProtKB-SubCell"/>
</dbReference>
<dbReference type="GO" id="GO:0030677">
    <property type="term" value="C:ribonuclease P complex"/>
    <property type="evidence" value="ECO:0007669"/>
    <property type="project" value="InterPro"/>
</dbReference>
<reference evidence="4 5" key="1">
    <citation type="journal article" date="2016" name="Proc. Natl. Acad. Sci. U.S.A.">
        <title>Comparative genomics of biotechnologically important yeasts.</title>
        <authorList>
            <person name="Riley R."/>
            <person name="Haridas S."/>
            <person name="Wolfe K.H."/>
            <person name="Lopes M.R."/>
            <person name="Hittinger C.T."/>
            <person name="Goeker M."/>
            <person name="Salamov A.A."/>
            <person name="Wisecaver J.H."/>
            <person name="Long T.M."/>
            <person name="Calvey C.H."/>
            <person name="Aerts A.L."/>
            <person name="Barry K.W."/>
            <person name="Choi C."/>
            <person name="Clum A."/>
            <person name="Coughlan A.Y."/>
            <person name="Deshpande S."/>
            <person name="Douglass A.P."/>
            <person name="Hanson S.J."/>
            <person name="Klenk H.-P."/>
            <person name="LaButti K.M."/>
            <person name="Lapidus A."/>
            <person name="Lindquist E.A."/>
            <person name="Lipzen A.M."/>
            <person name="Meier-Kolthoff J.P."/>
            <person name="Ohm R.A."/>
            <person name="Otillar R.P."/>
            <person name="Pangilinan J.L."/>
            <person name="Peng Y."/>
            <person name="Rokas A."/>
            <person name="Rosa C.A."/>
            <person name="Scheuner C."/>
            <person name="Sibirny A.A."/>
            <person name="Slot J.C."/>
            <person name="Stielow J.B."/>
            <person name="Sun H."/>
            <person name="Kurtzman C.P."/>
            <person name="Blackwell M."/>
            <person name="Grigoriev I.V."/>
            <person name="Jeffries T.W."/>
        </authorList>
    </citation>
    <scope>NUCLEOTIDE SEQUENCE [LARGE SCALE GENOMIC DNA]</scope>
    <source>
        <strain evidence="4 5">NRRL Y-2026</strain>
    </source>
</reference>
<evidence type="ECO:0000256" key="3">
    <source>
        <dbReference type="PIRNR" id="PIRNR027081"/>
    </source>
</evidence>
<comment type="similarity">
    <text evidence="2">Belongs to the eukaryotic/archaeal RNase P protein component 1 family.</text>
</comment>
<keyword evidence="5" id="KW-1185">Reference proteome</keyword>
<accession>A0A1E3NP15</accession>
<dbReference type="GO" id="GO:0001682">
    <property type="term" value="P:tRNA 5'-leader removal"/>
    <property type="evidence" value="ECO:0007669"/>
    <property type="project" value="InterPro"/>
</dbReference>
<sequence length="292" mass="34052">MDRANVIEHFLLSRCSRFNDSGQILQFLEQRYSYTGPQKNYLVLEPTDGSQYQEETKQQEKKDAEEGNKFLLDKNSLASATRKDNKYSSIKTKNEFKNFTRNSLRLQEKIAKKLHKLSKKNPGLLTKDVIDLKICQGILRFEDFIEMHALWNNYIKELLQNCKTVDVITAKLSSAEFVGAYFKVTHCTCPDNIGLEGIVLWESQTYILMIIPRRNNWKDNIIKQNIQIPYSAKECIGGLRMISKKKTRFTFNIEVDEDSVIDFEFLGDRMSIRSLDRANKKFKSHNVKDIQL</sequence>
<dbReference type="GeneID" id="30180717"/>
<dbReference type="PANTHER" id="PTHR13348">
    <property type="entry name" value="RIBONUCLEASE P SUBUNIT P29"/>
    <property type="match status" value="1"/>
</dbReference>
<dbReference type="PANTHER" id="PTHR13348:SF0">
    <property type="entry name" value="RIBONUCLEASE P PROTEIN SUBUNIT P29"/>
    <property type="match status" value="1"/>
</dbReference>
<evidence type="ECO:0000256" key="2">
    <source>
        <dbReference type="ARBA" id="ARBA00006181"/>
    </source>
</evidence>
<dbReference type="InterPro" id="IPR023534">
    <property type="entry name" value="Rof/RNase_P-like"/>
</dbReference>
<dbReference type="InterPro" id="IPR002730">
    <property type="entry name" value="Rpp29/RNP1"/>
</dbReference>
<dbReference type="SUPFAM" id="SSF101744">
    <property type="entry name" value="Rof/RNase P subunit-like"/>
    <property type="match status" value="1"/>
</dbReference>
<evidence type="ECO:0000313" key="5">
    <source>
        <dbReference type="Proteomes" id="UP000094455"/>
    </source>
</evidence>
<dbReference type="InterPro" id="IPR036980">
    <property type="entry name" value="RNase_P/MRP_Rpp29_sf"/>
</dbReference>
<dbReference type="GO" id="GO:0000172">
    <property type="term" value="C:ribonuclease MRP complex"/>
    <property type="evidence" value="ECO:0007669"/>
    <property type="project" value="InterPro"/>
</dbReference>
<dbReference type="GO" id="GO:0006364">
    <property type="term" value="P:rRNA processing"/>
    <property type="evidence" value="ECO:0007669"/>
    <property type="project" value="TreeGrafter"/>
</dbReference>
<dbReference type="GO" id="GO:0033204">
    <property type="term" value="F:ribonuclease P RNA binding"/>
    <property type="evidence" value="ECO:0007669"/>
    <property type="project" value="InterPro"/>
</dbReference>
<keyword evidence="3" id="KW-0539">Nucleus</keyword>
<dbReference type="SMART" id="SM00538">
    <property type="entry name" value="POP4"/>
    <property type="match status" value="1"/>
</dbReference>
<gene>
    <name evidence="4" type="ORF">PICMEDRAFT_71861</name>
</gene>
<dbReference type="RefSeq" id="XP_019018948.1">
    <property type="nucleotide sequence ID" value="XM_019164030.1"/>
</dbReference>
<name>A0A1E3NP15_9ASCO</name>
<dbReference type="Pfam" id="PF01868">
    <property type="entry name" value="RNase_P-MRP_p29"/>
    <property type="match status" value="1"/>
</dbReference>
<dbReference type="PIRSF" id="PIRSF027081">
    <property type="entry name" value="RNase_P/MRP_p29_subunit"/>
    <property type="match status" value="1"/>
</dbReference>
<proteinExistence type="inferred from homology"/>
<comment type="subcellular location">
    <subcellularLocation>
        <location evidence="1">Nucleus</location>
    </subcellularLocation>
</comment>
<dbReference type="InterPro" id="IPR016848">
    <property type="entry name" value="RNase_P/MRP_Rpp29-subunit"/>
</dbReference>
<organism evidence="4 5">
    <name type="scientific">Pichia membranifaciens NRRL Y-2026</name>
    <dbReference type="NCBI Taxonomy" id="763406"/>
    <lineage>
        <taxon>Eukaryota</taxon>
        <taxon>Fungi</taxon>
        <taxon>Dikarya</taxon>
        <taxon>Ascomycota</taxon>
        <taxon>Saccharomycotina</taxon>
        <taxon>Pichiomycetes</taxon>
        <taxon>Pichiales</taxon>
        <taxon>Pichiaceae</taxon>
        <taxon>Pichia</taxon>
    </lineage>
</organism>
<keyword evidence="3" id="KW-0819">tRNA processing</keyword>
<dbReference type="OrthoDB" id="124041at2759"/>
<dbReference type="STRING" id="763406.A0A1E3NP15"/>
<dbReference type="Proteomes" id="UP000094455">
    <property type="component" value="Unassembled WGS sequence"/>
</dbReference>
<evidence type="ECO:0000256" key="1">
    <source>
        <dbReference type="ARBA" id="ARBA00004123"/>
    </source>
</evidence>
<protein>
    <recommendedName>
        <fullName evidence="3">Ribonuclease P protein subunit</fullName>
    </recommendedName>
</protein>
<dbReference type="AlphaFoldDB" id="A0A1E3NP15"/>
<dbReference type="Gene3D" id="2.30.30.210">
    <property type="entry name" value="Ribonuclease P/MRP, subunit p29"/>
    <property type="match status" value="1"/>
</dbReference>